<evidence type="ECO:0000256" key="4">
    <source>
        <dbReference type="ARBA" id="ARBA00022691"/>
    </source>
</evidence>
<evidence type="ECO:0000256" key="7">
    <source>
        <dbReference type="ARBA" id="ARBA00044712"/>
    </source>
</evidence>
<keyword evidence="6" id="KW-0507">mRNA processing</keyword>
<evidence type="ECO:0000313" key="11">
    <source>
        <dbReference type="Proteomes" id="UP001165060"/>
    </source>
</evidence>
<feature type="region of interest" description="Disordered" evidence="8">
    <location>
        <begin position="346"/>
        <end position="368"/>
    </location>
</feature>
<dbReference type="InterPro" id="IPR004971">
    <property type="entry name" value="mRNA_G-N7_MeTrfase_dom"/>
</dbReference>
<evidence type="ECO:0000259" key="9">
    <source>
        <dbReference type="PROSITE" id="PS51562"/>
    </source>
</evidence>
<dbReference type="EC" id="2.1.1.56" evidence="1"/>
<gene>
    <name evidence="10" type="ORF">TeGR_g5767</name>
</gene>
<dbReference type="InterPro" id="IPR029063">
    <property type="entry name" value="SAM-dependent_MTases_sf"/>
</dbReference>
<feature type="compositionally biased region" description="Low complexity" evidence="8">
    <location>
        <begin position="1"/>
        <end position="18"/>
    </location>
</feature>
<evidence type="ECO:0000256" key="6">
    <source>
        <dbReference type="ARBA" id="ARBA00023042"/>
    </source>
</evidence>
<comment type="catalytic activity">
    <reaction evidence="7">
        <text>a 5'-end (5'-triphosphoguanosine)-ribonucleoside in mRNA + S-adenosyl-L-methionine = a 5'-end (N(7)-methyl 5'-triphosphoguanosine)-ribonucleoside in mRNA + S-adenosyl-L-homocysteine</text>
        <dbReference type="Rhea" id="RHEA:67008"/>
        <dbReference type="Rhea" id="RHEA-COMP:17166"/>
        <dbReference type="Rhea" id="RHEA-COMP:17167"/>
        <dbReference type="ChEBI" id="CHEBI:57856"/>
        <dbReference type="ChEBI" id="CHEBI:59789"/>
        <dbReference type="ChEBI" id="CHEBI:156461"/>
        <dbReference type="ChEBI" id="CHEBI:167617"/>
        <dbReference type="EC" id="2.1.1.56"/>
    </reaction>
</comment>
<dbReference type="SUPFAM" id="SSF53335">
    <property type="entry name" value="S-adenosyl-L-methionine-dependent methyltransferases"/>
    <property type="match status" value="1"/>
</dbReference>
<sequence length="410" mass="44306">MDLDLPAPGGPALPAQAAKRPRPSPSRAPPPSSSSSSSGYASNYSNSNAKAADEFYSSVDRSQNSNQVSYINHMRKFNNFVKAKLIASAAPRNPPAGGLAVADLCCGKGGDLHKWSLHHLGIRRYVGSDVAGGSIEQSAARMMKNKAYKNSNRAVAFVKADLGEDALGGARQQVLPTWTKSSRSQEFEPVAGGGVREKDRFDIVSVQFAVHYFFDSRARAERFFKTAGDLLAMGGQMIVTTVDARVVLERMMATGKVGAGEDIDLEVGEQCTLRFKADVVDRIFDPKASRYYEENKVDKMGRPDELLTSSALRVMGYDGSISADEWAISRIYCVMTFEKVKESAFEKDQRDAPVGGGKKKEAAAPSAAVGGGDMKLAMALLKAKRSMGDKWSTLSQTEQTAAAKQHLRNT</sequence>
<dbReference type="InterPro" id="IPR039753">
    <property type="entry name" value="RG7MT1"/>
</dbReference>
<keyword evidence="5" id="KW-0694">RNA-binding</keyword>
<feature type="domain" description="MRNA cap 0 methyltransferase" evidence="9">
    <location>
        <begin position="69"/>
        <end position="340"/>
    </location>
</feature>
<keyword evidence="4" id="KW-0949">S-adenosyl-L-methionine</keyword>
<feature type="compositionally biased region" description="Pro residues" evidence="8">
    <location>
        <begin position="23"/>
        <end position="32"/>
    </location>
</feature>
<feature type="region of interest" description="Disordered" evidence="8">
    <location>
        <begin position="1"/>
        <end position="46"/>
    </location>
</feature>
<dbReference type="Gene3D" id="3.40.50.150">
    <property type="entry name" value="Vaccinia Virus protein VP39"/>
    <property type="match status" value="1"/>
</dbReference>
<keyword evidence="11" id="KW-1185">Reference proteome</keyword>
<comment type="caution">
    <text evidence="10">The sequence shown here is derived from an EMBL/GenBank/DDBJ whole genome shotgun (WGS) entry which is preliminary data.</text>
</comment>
<protein>
    <recommendedName>
        <fullName evidence="1">mRNA (guanine-N(7))-methyltransferase</fullName>
        <ecNumber evidence="1">2.1.1.56</ecNumber>
    </recommendedName>
</protein>
<proteinExistence type="predicted"/>
<keyword evidence="6" id="KW-0506">mRNA capping</keyword>
<organism evidence="10 11">
    <name type="scientific">Tetraparma gracilis</name>
    <dbReference type="NCBI Taxonomy" id="2962635"/>
    <lineage>
        <taxon>Eukaryota</taxon>
        <taxon>Sar</taxon>
        <taxon>Stramenopiles</taxon>
        <taxon>Ochrophyta</taxon>
        <taxon>Bolidophyceae</taxon>
        <taxon>Parmales</taxon>
        <taxon>Triparmaceae</taxon>
        <taxon>Tetraparma</taxon>
    </lineage>
</organism>
<dbReference type="Proteomes" id="UP001165060">
    <property type="component" value="Unassembled WGS sequence"/>
</dbReference>
<evidence type="ECO:0000256" key="3">
    <source>
        <dbReference type="ARBA" id="ARBA00022679"/>
    </source>
</evidence>
<feature type="compositionally biased region" description="Polar residues" evidence="8">
    <location>
        <begin position="392"/>
        <end position="404"/>
    </location>
</feature>
<evidence type="ECO:0000256" key="5">
    <source>
        <dbReference type="ARBA" id="ARBA00022884"/>
    </source>
</evidence>
<evidence type="ECO:0000256" key="8">
    <source>
        <dbReference type="SAM" id="MobiDB-lite"/>
    </source>
</evidence>
<reference evidence="10 11" key="1">
    <citation type="journal article" date="2023" name="Commun. Biol.">
        <title>Genome analysis of Parmales, the sister group of diatoms, reveals the evolutionary specialization of diatoms from phago-mixotrophs to photoautotrophs.</title>
        <authorList>
            <person name="Ban H."/>
            <person name="Sato S."/>
            <person name="Yoshikawa S."/>
            <person name="Yamada K."/>
            <person name="Nakamura Y."/>
            <person name="Ichinomiya M."/>
            <person name="Sato N."/>
            <person name="Blanc-Mathieu R."/>
            <person name="Endo H."/>
            <person name="Kuwata A."/>
            <person name="Ogata H."/>
        </authorList>
    </citation>
    <scope>NUCLEOTIDE SEQUENCE [LARGE SCALE GENOMIC DNA]</scope>
</reference>
<name>A0ABQ6M3X8_9STRA</name>
<dbReference type="PANTHER" id="PTHR12189">
    <property type="entry name" value="MRNA GUANINE-7- METHYLTRANSFERASE"/>
    <property type="match status" value="1"/>
</dbReference>
<dbReference type="Pfam" id="PF03291">
    <property type="entry name" value="mRNA_G-N7_MeTrfase"/>
    <property type="match status" value="1"/>
</dbReference>
<keyword evidence="2" id="KW-0489">Methyltransferase</keyword>
<evidence type="ECO:0000256" key="1">
    <source>
        <dbReference type="ARBA" id="ARBA00011926"/>
    </source>
</evidence>
<accession>A0ABQ6M3X8</accession>
<keyword evidence="3" id="KW-0808">Transferase</keyword>
<dbReference type="EMBL" id="BRYB01002403">
    <property type="protein sequence ID" value="GMI19066.1"/>
    <property type="molecule type" value="Genomic_DNA"/>
</dbReference>
<evidence type="ECO:0000313" key="10">
    <source>
        <dbReference type="EMBL" id="GMI19066.1"/>
    </source>
</evidence>
<dbReference type="PANTHER" id="PTHR12189:SF2">
    <property type="entry name" value="MRNA CAP GUANINE-N7 METHYLTRANSFERASE"/>
    <property type="match status" value="1"/>
</dbReference>
<feature type="compositionally biased region" description="Low complexity" evidence="8">
    <location>
        <begin position="33"/>
        <end position="46"/>
    </location>
</feature>
<dbReference type="PROSITE" id="PS51562">
    <property type="entry name" value="RNA_CAP0_MT"/>
    <property type="match status" value="1"/>
</dbReference>
<feature type="region of interest" description="Disordered" evidence="8">
    <location>
        <begin position="388"/>
        <end position="410"/>
    </location>
</feature>
<evidence type="ECO:0000256" key="2">
    <source>
        <dbReference type="ARBA" id="ARBA00022603"/>
    </source>
</evidence>